<evidence type="ECO:0000313" key="3">
    <source>
        <dbReference type="EMBL" id="KAJ3173420.1"/>
    </source>
</evidence>
<feature type="signal peptide" evidence="2">
    <location>
        <begin position="1"/>
        <end position="39"/>
    </location>
</feature>
<comment type="caution">
    <text evidence="3">The sequence shown here is derived from an EMBL/GenBank/DDBJ whole genome shotgun (WGS) entry which is preliminary data.</text>
</comment>
<name>A0AAD5TJD2_9FUNG</name>
<protein>
    <recommendedName>
        <fullName evidence="5">Membrane-associated protein</fullName>
    </recommendedName>
</protein>
<dbReference type="Proteomes" id="UP001212152">
    <property type="component" value="Unassembled WGS sequence"/>
</dbReference>
<proteinExistence type="predicted"/>
<dbReference type="SUPFAM" id="SSF75011">
    <property type="entry name" value="3-carboxy-cis,cis-mucoante lactonizing enzyme"/>
    <property type="match status" value="1"/>
</dbReference>
<keyword evidence="4" id="KW-1185">Reference proteome</keyword>
<evidence type="ECO:0000256" key="1">
    <source>
        <dbReference type="SAM" id="Phobius"/>
    </source>
</evidence>
<dbReference type="EMBL" id="JADGJQ010000070">
    <property type="protein sequence ID" value="KAJ3173420.1"/>
    <property type="molecule type" value="Genomic_DNA"/>
</dbReference>
<keyword evidence="1" id="KW-0472">Membrane</keyword>
<reference evidence="3" key="1">
    <citation type="submission" date="2020-05" db="EMBL/GenBank/DDBJ databases">
        <title>Phylogenomic resolution of chytrid fungi.</title>
        <authorList>
            <person name="Stajich J.E."/>
            <person name="Amses K."/>
            <person name="Simmons R."/>
            <person name="Seto K."/>
            <person name="Myers J."/>
            <person name="Bonds A."/>
            <person name="Quandt C.A."/>
            <person name="Barry K."/>
            <person name="Liu P."/>
            <person name="Grigoriev I."/>
            <person name="Longcore J.E."/>
            <person name="James T.Y."/>
        </authorList>
    </citation>
    <scope>NUCLEOTIDE SEQUENCE</scope>
    <source>
        <strain evidence="3">JEL0379</strain>
    </source>
</reference>
<organism evidence="3 4">
    <name type="scientific">Geranomyces variabilis</name>
    <dbReference type="NCBI Taxonomy" id="109894"/>
    <lineage>
        <taxon>Eukaryota</taxon>
        <taxon>Fungi</taxon>
        <taxon>Fungi incertae sedis</taxon>
        <taxon>Chytridiomycota</taxon>
        <taxon>Chytridiomycota incertae sedis</taxon>
        <taxon>Chytridiomycetes</taxon>
        <taxon>Spizellomycetales</taxon>
        <taxon>Powellomycetaceae</taxon>
        <taxon>Geranomyces</taxon>
    </lineage>
</organism>
<feature type="transmembrane region" description="Helical" evidence="1">
    <location>
        <begin position="384"/>
        <end position="402"/>
    </location>
</feature>
<evidence type="ECO:0000256" key="2">
    <source>
        <dbReference type="SAM" id="SignalP"/>
    </source>
</evidence>
<sequence length="404" mass="42540">MPPPVPARSRPPPAVSLVASLLPSLLLLLVVALARPAHAATNTQQGLVYFKSDRYSFGTVPLQSITAMGLENNQLICIGPTKANNKVANTIGVSNSQVWSNAANVSATFQWSWGGSADYTAVGVKHRQLQTPENLMFLARATGGIEVLSYWYLSPRETPATQPPRIVSFGNSTAGPTGVISALSSLDAAGGIFAAEQTRLWWIPVVTPLSAAPPDSSAATTTMVAQLGGVIQAIWSIESAQTLFVAEWFNSSNNIHAFAMNGRTLVNPKQSPLISINSSAYPNPPADRPVVSSVVSHPRTQDVYVGMFGAGGILIYDQTGDMKAQVTTTFINVLSMEIDNNGENLFIAGDDGAGTAVMDLLNLKALGLADTSIADRKSGAMSRFALNVPLIVALVASVGLLLHS</sequence>
<keyword evidence="2" id="KW-0732">Signal</keyword>
<gene>
    <name evidence="3" type="ORF">HDU87_007581</name>
</gene>
<evidence type="ECO:0008006" key="5">
    <source>
        <dbReference type="Google" id="ProtNLM"/>
    </source>
</evidence>
<evidence type="ECO:0000313" key="4">
    <source>
        <dbReference type="Proteomes" id="UP001212152"/>
    </source>
</evidence>
<keyword evidence="1" id="KW-0812">Transmembrane</keyword>
<dbReference type="AlphaFoldDB" id="A0AAD5TJD2"/>
<keyword evidence="1" id="KW-1133">Transmembrane helix</keyword>
<accession>A0AAD5TJD2</accession>
<feature type="chain" id="PRO_5042015397" description="Membrane-associated protein" evidence="2">
    <location>
        <begin position="40"/>
        <end position="404"/>
    </location>
</feature>